<evidence type="ECO:0000256" key="1">
    <source>
        <dbReference type="SAM" id="MobiDB-lite"/>
    </source>
</evidence>
<feature type="region of interest" description="Disordered" evidence="1">
    <location>
        <begin position="39"/>
        <end position="58"/>
    </location>
</feature>
<reference evidence="2 4" key="1">
    <citation type="journal article" date="2020" name="ISME J.">
        <title>Uncovering the hidden diversity of litter-decomposition mechanisms in mushroom-forming fungi.</title>
        <authorList>
            <person name="Floudas D."/>
            <person name="Bentzer J."/>
            <person name="Ahren D."/>
            <person name="Johansson T."/>
            <person name="Persson P."/>
            <person name="Tunlid A."/>
        </authorList>
    </citation>
    <scope>NUCLEOTIDE SEQUENCE [LARGE SCALE GENOMIC DNA]</scope>
    <source>
        <strain evidence="2 4">CBS 175.51</strain>
    </source>
</reference>
<dbReference type="EMBL" id="JAACJK010000234">
    <property type="protein sequence ID" value="KAF5309675.1"/>
    <property type="molecule type" value="Genomic_DNA"/>
</dbReference>
<evidence type="ECO:0000313" key="3">
    <source>
        <dbReference type="EMBL" id="KAF5309676.1"/>
    </source>
</evidence>
<keyword evidence="4" id="KW-1185">Reference proteome</keyword>
<evidence type="ECO:0000313" key="4">
    <source>
        <dbReference type="Proteomes" id="UP000541558"/>
    </source>
</evidence>
<feature type="region of interest" description="Disordered" evidence="1">
    <location>
        <begin position="67"/>
        <end position="86"/>
    </location>
</feature>
<organism evidence="2 4">
    <name type="scientific">Ephemerocybe angulata</name>
    <dbReference type="NCBI Taxonomy" id="980116"/>
    <lineage>
        <taxon>Eukaryota</taxon>
        <taxon>Fungi</taxon>
        <taxon>Dikarya</taxon>
        <taxon>Basidiomycota</taxon>
        <taxon>Agaricomycotina</taxon>
        <taxon>Agaricomycetes</taxon>
        <taxon>Agaricomycetidae</taxon>
        <taxon>Agaricales</taxon>
        <taxon>Agaricineae</taxon>
        <taxon>Psathyrellaceae</taxon>
        <taxon>Ephemerocybe</taxon>
    </lineage>
</organism>
<feature type="region of interest" description="Disordered" evidence="1">
    <location>
        <begin position="115"/>
        <end position="136"/>
    </location>
</feature>
<gene>
    <name evidence="3" type="ORF">D9611_014064</name>
    <name evidence="2" type="ORF">D9611_014068</name>
</gene>
<proteinExistence type="predicted"/>
<dbReference type="AlphaFoldDB" id="A0A8H5ARR6"/>
<accession>A0A8H5ARR6</accession>
<feature type="compositionally biased region" description="Basic and acidic residues" evidence="1">
    <location>
        <begin position="120"/>
        <end position="136"/>
    </location>
</feature>
<name>A0A8H5ARR6_9AGAR</name>
<dbReference type="OrthoDB" id="3119491at2759"/>
<evidence type="ECO:0000313" key="2">
    <source>
        <dbReference type="EMBL" id="KAF5309675.1"/>
    </source>
</evidence>
<dbReference type="EMBL" id="JAACJK010000234">
    <property type="protein sequence ID" value="KAF5309676.1"/>
    <property type="molecule type" value="Genomic_DNA"/>
</dbReference>
<dbReference type="Proteomes" id="UP000541558">
    <property type="component" value="Unassembled WGS sequence"/>
</dbReference>
<comment type="caution">
    <text evidence="2">The sequence shown here is derived from an EMBL/GenBank/DDBJ whole genome shotgun (WGS) entry which is preliminary data.</text>
</comment>
<protein>
    <submittedName>
        <fullName evidence="2">Uncharacterized protein</fullName>
    </submittedName>
</protein>
<sequence>MANSVKFRAGMVWTSTPARSKTISNLKTSGNMLNAQRLPTQASTPRSTLRPHLSGPVDVIHLHPPTCNARSQLSGPAVPDEAEPRVKPTRALCCNGPTHHDPLTRVEADHPVARTTRVSKPHEDNRGGEADGHLDDGLACGAIF</sequence>